<evidence type="ECO:0000313" key="2">
    <source>
        <dbReference type="Proteomes" id="UP001500755"/>
    </source>
</evidence>
<evidence type="ECO:0000313" key="1">
    <source>
        <dbReference type="EMBL" id="GAA2014351.1"/>
    </source>
</evidence>
<sequence length="357" mass="35832">MTSTPTDSPDTPVASAPSVPGATVLCSGDVYSSVDPFATAIAFDGPTVTWVGSDEAAAEIAGDHVDLGEDFVAPGFVAAGLDLREGAATAGTTAGALVSRGIVGAHVIGTPEAVATFTADAPAGFETVAYVLAGASENGAEGVPTDAGADSRLAAPVAALDRSALPARPVFVLVDTDADLGALLDLLGDASVRTHFQRSGYRVLLGSGIPTEAVDVLAASGVPLTLDPKAHGLPLAALFSAGAQITFALDVESPWSTLSAAVFGPGDGVSARAAFNAVTRFAHRAVGRFDGGVLAPGASASMNRWVAADLVVQVADERLAAWSTDPRSGTPGLPDLSDPQKLPQLRSVWVQGTRVLG</sequence>
<name>A0ABP5F1Z7_9MICO</name>
<organism evidence="1 2">
    <name type="scientific">Brevibacterium samyangense</name>
    <dbReference type="NCBI Taxonomy" id="366888"/>
    <lineage>
        <taxon>Bacteria</taxon>
        <taxon>Bacillati</taxon>
        <taxon>Actinomycetota</taxon>
        <taxon>Actinomycetes</taxon>
        <taxon>Micrococcales</taxon>
        <taxon>Brevibacteriaceae</taxon>
        <taxon>Brevibacterium</taxon>
    </lineage>
</organism>
<proteinExistence type="predicted"/>
<reference evidence="2" key="1">
    <citation type="journal article" date="2019" name="Int. J. Syst. Evol. Microbiol.">
        <title>The Global Catalogue of Microorganisms (GCM) 10K type strain sequencing project: providing services to taxonomists for standard genome sequencing and annotation.</title>
        <authorList>
            <consortium name="The Broad Institute Genomics Platform"/>
            <consortium name="The Broad Institute Genome Sequencing Center for Infectious Disease"/>
            <person name="Wu L."/>
            <person name="Ma J."/>
        </authorList>
    </citation>
    <scope>NUCLEOTIDE SEQUENCE [LARGE SCALE GENOMIC DNA]</scope>
    <source>
        <strain evidence="2">JCM 14546</strain>
    </source>
</reference>
<keyword evidence="2" id="KW-1185">Reference proteome</keyword>
<accession>A0ABP5F1Z7</accession>
<dbReference type="Gene3D" id="3.20.20.140">
    <property type="entry name" value="Metal-dependent hydrolases"/>
    <property type="match status" value="1"/>
</dbReference>
<dbReference type="EMBL" id="BAAANO010000035">
    <property type="protein sequence ID" value="GAA2014351.1"/>
    <property type="molecule type" value="Genomic_DNA"/>
</dbReference>
<protein>
    <recommendedName>
        <fullName evidence="3">Amidohydrolase</fullName>
    </recommendedName>
</protein>
<dbReference type="RefSeq" id="WP_344310642.1">
    <property type="nucleotide sequence ID" value="NZ_BAAANO010000035.1"/>
</dbReference>
<gene>
    <name evidence="1" type="ORF">GCM10009755_27590</name>
</gene>
<comment type="caution">
    <text evidence="1">The sequence shown here is derived from an EMBL/GenBank/DDBJ whole genome shotgun (WGS) entry which is preliminary data.</text>
</comment>
<dbReference type="Proteomes" id="UP001500755">
    <property type="component" value="Unassembled WGS sequence"/>
</dbReference>
<evidence type="ECO:0008006" key="3">
    <source>
        <dbReference type="Google" id="ProtNLM"/>
    </source>
</evidence>